<dbReference type="GO" id="GO:0003677">
    <property type="term" value="F:DNA binding"/>
    <property type="evidence" value="ECO:0007669"/>
    <property type="project" value="UniProtKB-KW"/>
</dbReference>
<dbReference type="OrthoDB" id="371153at2"/>
<gene>
    <name evidence="3" type="ORF">EDC14_10382</name>
</gene>
<keyword evidence="4" id="KW-1185">Reference proteome</keyword>
<dbReference type="EMBL" id="SLUN01000038">
    <property type="protein sequence ID" value="TCL59709.1"/>
    <property type="molecule type" value="Genomic_DNA"/>
</dbReference>
<dbReference type="SMART" id="SM00530">
    <property type="entry name" value="HTH_XRE"/>
    <property type="match status" value="1"/>
</dbReference>
<keyword evidence="1 3" id="KW-0238">DNA-binding</keyword>
<evidence type="ECO:0000313" key="3">
    <source>
        <dbReference type="EMBL" id="TCL59709.1"/>
    </source>
</evidence>
<evidence type="ECO:0000256" key="1">
    <source>
        <dbReference type="ARBA" id="ARBA00023125"/>
    </source>
</evidence>
<accession>A0A4R1R2V3</accession>
<dbReference type="PANTHER" id="PTHR46558:SF11">
    <property type="entry name" value="HTH-TYPE TRANSCRIPTIONAL REGULATOR XRE"/>
    <property type="match status" value="1"/>
</dbReference>
<comment type="caution">
    <text evidence="3">The sequence shown here is derived from an EMBL/GenBank/DDBJ whole genome shotgun (WGS) entry which is preliminary data.</text>
</comment>
<dbReference type="Gene3D" id="1.10.260.40">
    <property type="entry name" value="lambda repressor-like DNA-binding domains"/>
    <property type="match status" value="1"/>
</dbReference>
<proteinExistence type="predicted"/>
<dbReference type="RefSeq" id="WP_132016474.1">
    <property type="nucleotide sequence ID" value="NZ_SLUN01000038.1"/>
</dbReference>
<dbReference type="Proteomes" id="UP000295008">
    <property type="component" value="Unassembled WGS sequence"/>
</dbReference>
<evidence type="ECO:0000313" key="4">
    <source>
        <dbReference type="Proteomes" id="UP000295008"/>
    </source>
</evidence>
<dbReference type="PANTHER" id="PTHR46558">
    <property type="entry name" value="TRACRIPTIONAL REGULATORY PROTEIN-RELATED-RELATED"/>
    <property type="match status" value="1"/>
</dbReference>
<sequence>MPQNVLGAKLKKLRKEQNLTQSELSRLLGLSENYIAKVESGVRPSMETFRKLADFFQVPIEYLVSEREEQTAALPVRNPEVFEAMVEVDRMESEDQRLVLDVVKVILQKNRCQVALEKKGRK</sequence>
<dbReference type="PROSITE" id="PS50943">
    <property type="entry name" value="HTH_CROC1"/>
    <property type="match status" value="1"/>
</dbReference>
<dbReference type="InterPro" id="IPR001387">
    <property type="entry name" value="Cro/C1-type_HTH"/>
</dbReference>
<protein>
    <submittedName>
        <fullName evidence="3">DNA-binding XRE family transcriptional regulator</fullName>
    </submittedName>
</protein>
<dbReference type="CDD" id="cd00093">
    <property type="entry name" value="HTH_XRE"/>
    <property type="match status" value="1"/>
</dbReference>
<name>A0A4R1R2V3_HYDET</name>
<reference evidence="3 4" key="1">
    <citation type="submission" date="2019-03" db="EMBL/GenBank/DDBJ databases">
        <title>Genomic Encyclopedia of Type Strains, Phase IV (KMG-IV): sequencing the most valuable type-strain genomes for metagenomic binning, comparative biology and taxonomic classification.</title>
        <authorList>
            <person name="Goeker M."/>
        </authorList>
    </citation>
    <scope>NUCLEOTIDE SEQUENCE [LARGE SCALE GENOMIC DNA]</scope>
    <source>
        <strain evidence="3 4">LX-B</strain>
    </source>
</reference>
<dbReference type="SUPFAM" id="SSF47413">
    <property type="entry name" value="lambda repressor-like DNA-binding domains"/>
    <property type="match status" value="1"/>
</dbReference>
<dbReference type="InterPro" id="IPR010982">
    <property type="entry name" value="Lambda_DNA-bd_dom_sf"/>
</dbReference>
<feature type="domain" description="HTH cro/C1-type" evidence="2">
    <location>
        <begin position="10"/>
        <end position="63"/>
    </location>
</feature>
<dbReference type="AlphaFoldDB" id="A0A4R1R2V3"/>
<organism evidence="3 4">
    <name type="scientific">Hydrogenispora ethanolica</name>
    <dbReference type="NCBI Taxonomy" id="1082276"/>
    <lineage>
        <taxon>Bacteria</taxon>
        <taxon>Bacillati</taxon>
        <taxon>Bacillota</taxon>
        <taxon>Hydrogenispora</taxon>
    </lineage>
</organism>
<dbReference type="Pfam" id="PF01381">
    <property type="entry name" value="HTH_3"/>
    <property type="match status" value="1"/>
</dbReference>
<evidence type="ECO:0000259" key="2">
    <source>
        <dbReference type="PROSITE" id="PS50943"/>
    </source>
</evidence>